<reference evidence="3" key="2">
    <citation type="journal article" date="2021" name="PeerJ">
        <title>Extensive microbial diversity within the chicken gut microbiome revealed by metagenomics and culture.</title>
        <authorList>
            <person name="Gilroy R."/>
            <person name="Ravi A."/>
            <person name="Getino M."/>
            <person name="Pursley I."/>
            <person name="Horton D.L."/>
            <person name="Alikhan N.F."/>
            <person name="Baker D."/>
            <person name="Gharbi K."/>
            <person name="Hall N."/>
            <person name="Watson M."/>
            <person name="Adriaenssens E.M."/>
            <person name="Foster-Nyarko E."/>
            <person name="Jarju S."/>
            <person name="Secka A."/>
            <person name="Antonio M."/>
            <person name="Oren A."/>
            <person name="Chaudhuri R.R."/>
            <person name="La Ragione R."/>
            <person name="Hildebrand F."/>
            <person name="Pallen M.J."/>
        </authorList>
    </citation>
    <scope>NUCLEOTIDE SEQUENCE</scope>
    <source>
        <strain evidence="3">CHK180-2868</strain>
    </source>
</reference>
<sequence>MSEKKLVYVKIPQETKTEKKDVRLGDAARIYSRDKAAEARVKALRLVSFQKARRKTSWVGSVMEIIQKAEQADPEIQLVNLGETDFVVFYEPEKGGSRLFENLKVFFVCLVSFCGAAFAIMSFHNDSNVTDVFGNVYRLVMGEEAEGPTVLDASYSVGLAAGILVFFNHFASWKLTVDPTPIEVEMDLYEENLNKTVIQNKGRKEADGHDS</sequence>
<organism evidence="3 4">
    <name type="scientific">Candidatus Copromonas faecavium</name>
    <name type="common">nom. illeg.</name>
    <dbReference type="NCBI Taxonomy" id="2840740"/>
    <lineage>
        <taxon>Bacteria</taxon>
        <taxon>Bacillati</taxon>
        <taxon>Bacillota</taxon>
        <taxon>Clostridia</taxon>
        <taxon>Lachnospirales</taxon>
        <taxon>Lachnospiraceae</taxon>
        <taxon>Candidatus Copromonas (nom. illeg.)</taxon>
    </lineage>
</organism>
<proteinExistence type="predicted"/>
<dbReference type="Proteomes" id="UP000824250">
    <property type="component" value="Unassembled WGS sequence"/>
</dbReference>
<gene>
    <name evidence="3" type="ORF">IAB28_09575</name>
</gene>
<dbReference type="Pfam" id="PF12164">
    <property type="entry name" value="SporV_AA"/>
    <property type="match status" value="1"/>
</dbReference>
<feature type="domain" description="Stage V sporulation protein AA" evidence="2">
    <location>
        <begin position="5"/>
        <end position="91"/>
    </location>
</feature>
<evidence type="ECO:0000313" key="3">
    <source>
        <dbReference type="EMBL" id="HIR06196.1"/>
    </source>
</evidence>
<keyword evidence="1" id="KW-1133">Transmembrane helix</keyword>
<comment type="caution">
    <text evidence="3">The sequence shown here is derived from an EMBL/GenBank/DDBJ whole genome shotgun (WGS) entry which is preliminary data.</text>
</comment>
<evidence type="ECO:0000313" key="4">
    <source>
        <dbReference type="Proteomes" id="UP000824250"/>
    </source>
</evidence>
<keyword evidence="1" id="KW-0472">Membrane</keyword>
<dbReference type="InterPro" id="IPR038548">
    <property type="entry name" value="SporV_AA_N_sf"/>
</dbReference>
<reference evidence="3" key="1">
    <citation type="submission" date="2020-10" db="EMBL/GenBank/DDBJ databases">
        <authorList>
            <person name="Gilroy R."/>
        </authorList>
    </citation>
    <scope>NUCLEOTIDE SEQUENCE</scope>
    <source>
        <strain evidence="3">CHK180-2868</strain>
    </source>
</reference>
<dbReference type="EMBL" id="DVGC01000057">
    <property type="protein sequence ID" value="HIR06196.1"/>
    <property type="molecule type" value="Genomic_DNA"/>
</dbReference>
<dbReference type="AlphaFoldDB" id="A0A9D1D5H8"/>
<accession>A0A9D1D5H8</accession>
<evidence type="ECO:0000259" key="2">
    <source>
        <dbReference type="Pfam" id="PF12164"/>
    </source>
</evidence>
<keyword evidence="1" id="KW-0812">Transmembrane</keyword>
<protein>
    <submittedName>
        <fullName evidence="3">Stage V sporulation protein AA</fullName>
    </submittedName>
</protein>
<dbReference type="InterPro" id="IPR021997">
    <property type="entry name" value="SporV_AA"/>
</dbReference>
<name>A0A9D1D5H8_9FIRM</name>
<feature type="transmembrane region" description="Helical" evidence="1">
    <location>
        <begin position="153"/>
        <end position="171"/>
    </location>
</feature>
<evidence type="ECO:0000256" key="1">
    <source>
        <dbReference type="SAM" id="Phobius"/>
    </source>
</evidence>
<feature type="transmembrane region" description="Helical" evidence="1">
    <location>
        <begin position="103"/>
        <end position="123"/>
    </location>
</feature>
<dbReference type="Gene3D" id="2.60.480.10">
    <property type="entry name" value="eubacterium ventriosum atcc domain"/>
    <property type="match status" value="1"/>
</dbReference>